<dbReference type="RefSeq" id="WP_155475520.1">
    <property type="nucleotide sequence ID" value="NZ_WNKU01000004.1"/>
</dbReference>
<organism evidence="1 2">
    <name type="scientific">Heliobacterium mobile</name>
    <name type="common">Heliobacillus mobilis</name>
    <dbReference type="NCBI Taxonomy" id="28064"/>
    <lineage>
        <taxon>Bacteria</taxon>
        <taxon>Bacillati</taxon>
        <taxon>Bacillota</taxon>
        <taxon>Clostridia</taxon>
        <taxon>Eubacteriales</taxon>
        <taxon>Heliobacteriaceae</taxon>
        <taxon>Heliobacterium</taxon>
    </lineage>
</organism>
<dbReference type="InterPro" id="IPR003749">
    <property type="entry name" value="ThiS/MoaD-like"/>
</dbReference>
<dbReference type="AlphaFoldDB" id="A0A6I3SHW6"/>
<protein>
    <submittedName>
        <fullName evidence="1">MoaD/ThiS family protein</fullName>
    </submittedName>
</protein>
<sequence>MGDHLNGYGTSEQFVLNEAALKQNITVFVKLFATFRDKRFMTRHMEFPVRSTVREVLQAIHIPEEEVAICMVNGHSKEIGHELADGDTVSLFPPVGGG</sequence>
<dbReference type="Gene3D" id="3.10.20.30">
    <property type="match status" value="1"/>
</dbReference>
<dbReference type="EMBL" id="WNKU01000004">
    <property type="protein sequence ID" value="MTV48416.1"/>
    <property type="molecule type" value="Genomic_DNA"/>
</dbReference>
<evidence type="ECO:0000313" key="1">
    <source>
        <dbReference type="EMBL" id="MTV48416.1"/>
    </source>
</evidence>
<keyword evidence="2" id="KW-1185">Reference proteome</keyword>
<gene>
    <name evidence="1" type="ORF">GJ688_05390</name>
</gene>
<comment type="caution">
    <text evidence="1">The sequence shown here is derived from an EMBL/GenBank/DDBJ whole genome shotgun (WGS) entry which is preliminary data.</text>
</comment>
<accession>A0A6I3SHW6</accession>
<dbReference type="OrthoDB" id="9801945at2"/>
<evidence type="ECO:0000313" key="2">
    <source>
        <dbReference type="Proteomes" id="UP000430670"/>
    </source>
</evidence>
<dbReference type="Pfam" id="PF02597">
    <property type="entry name" value="ThiS"/>
    <property type="match status" value="1"/>
</dbReference>
<name>A0A6I3SHW6_HELMO</name>
<dbReference type="SUPFAM" id="SSF54285">
    <property type="entry name" value="MoaD/ThiS"/>
    <property type="match status" value="1"/>
</dbReference>
<dbReference type="InterPro" id="IPR012675">
    <property type="entry name" value="Beta-grasp_dom_sf"/>
</dbReference>
<dbReference type="CDD" id="cd17040">
    <property type="entry name" value="Ubl_MoaD_like"/>
    <property type="match status" value="1"/>
</dbReference>
<reference evidence="1 2" key="1">
    <citation type="submission" date="2019-11" db="EMBL/GenBank/DDBJ databases">
        <title>Whole-genome sequence of a the green, strictly anaerobic photosynthetic bacterium Heliobacillus mobilis DSM 6151.</title>
        <authorList>
            <person name="Kyndt J.A."/>
            <person name="Meyer T.E."/>
        </authorList>
    </citation>
    <scope>NUCLEOTIDE SEQUENCE [LARGE SCALE GENOMIC DNA]</scope>
    <source>
        <strain evidence="1 2">DSM 6151</strain>
    </source>
</reference>
<dbReference type="Proteomes" id="UP000430670">
    <property type="component" value="Unassembled WGS sequence"/>
</dbReference>
<dbReference type="InterPro" id="IPR016155">
    <property type="entry name" value="Mopterin_synth/thiamin_S_b"/>
</dbReference>
<proteinExistence type="predicted"/>